<gene>
    <name evidence="2" type="ORF">BN3087_220013</name>
</gene>
<accession>A0A0S4XMI0</accession>
<keyword evidence="1" id="KW-0472">Membrane</keyword>
<dbReference type="AlphaFoldDB" id="A0A0S4XMI0"/>
<reference evidence="2" key="1">
    <citation type="submission" date="2015-11" db="EMBL/GenBank/DDBJ databases">
        <authorList>
            <person name="Zhang Y."/>
            <person name="Guo Z."/>
        </authorList>
    </citation>
    <scope>NUCLEOTIDE SEQUENCE</scope>
    <source>
        <strain evidence="2">BN30871</strain>
    </source>
</reference>
<keyword evidence="1" id="KW-1133">Transmembrane helix</keyword>
<evidence type="ECO:0000256" key="1">
    <source>
        <dbReference type="SAM" id="Phobius"/>
    </source>
</evidence>
<protein>
    <submittedName>
        <fullName evidence="2">Uncharacterized protein</fullName>
    </submittedName>
</protein>
<sequence length="318" mass="37339">MKKYLIGFGSLIIIFFIVIWQYSLKTPNAEFYYWQQKYDVPTKSTTKPSYIKCIDIGFERDVEFKVTQFATQPNKEIVPVVYIDNDVLFMANSNELAIKIVKMLDELSKNNNFSYNAIQVDCDWTLGSKDNYFNLLKTIKKISKKSTEATIRLHQVKFYKQTGVPPVDRGVLMYYNMSDFYSPDTKNYILDLDIAKQYHYGFDTYPLPLDLALPIYSQARVIRFSKVIGAIEGVDIKDIDSHFDKIGKNIFKVTQTHYFKEKLLYKGDEVRLDNVEHDELIKATKELSKIMKKPEKIIFYHFGSKWKKQELDEIVDIF</sequence>
<feature type="transmembrane region" description="Helical" evidence="1">
    <location>
        <begin position="5"/>
        <end position="23"/>
    </location>
</feature>
<keyword evidence="1" id="KW-0812">Transmembrane</keyword>
<evidence type="ECO:0000313" key="2">
    <source>
        <dbReference type="EMBL" id="CUV65196.1"/>
    </source>
</evidence>
<organism evidence="2">
    <name type="scientific">Sulfurovum sp. enrichment culture clone C5</name>
    <dbReference type="NCBI Taxonomy" id="497650"/>
    <lineage>
        <taxon>Bacteria</taxon>
        <taxon>Pseudomonadati</taxon>
        <taxon>Campylobacterota</taxon>
        <taxon>Epsilonproteobacteria</taxon>
        <taxon>Campylobacterales</taxon>
        <taxon>Sulfurovaceae</taxon>
        <taxon>Sulfurovum</taxon>
        <taxon>environmental samples</taxon>
    </lineage>
</organism>
<name>A0A0S4XMI0_9BACT</name>
<dbReference type="EMBL" id="FAXN01000021">
    <property type="protein sequence ID" value="CUV65196.1"/>
    <property type="molecule type" value="Genomic_DNA"/>
</dbReference>
<proteinExistence type="predicted"/>